<evidence type="ECO:0000259" key="8">
    <source>
        <dbReference type="Pfam" id="PF00557"/>
    </source>
</evidence>
<dbReference type="GO" id="GO:0006508">
    <property type="term" value="P:proteolysis"/>
    <property type="evidence" value="ECO:0007669"/>
    <property type="project" value="UniProtKB-KW"/>
</dbReference>
<feature type="binding site" evidence="6">
    <location>
        <position position="239"/>
    </location>
    <ligand>
        <name>a divalent metal cation</name>
        <dbReference type="ChEBI" id="CHEBI:60240"/>
        <label>1</label>
    </ligand>
</feature>
<dbReference type="Proteomes" id="UP000230776">
    <property type="component" value="Unassembled WGS sequence"/>
</dbReference>
<organism evidence="9 10">
    <name type="scientific">Candidatus Colwellbacteria bacterium CG10_big_fil_rev_8_21_14_0_10_41_28</name>
    <dbReference type="NCBI Taxonomy" id="1974539"/>
    <lineage>
        <taxon>Bacteria</taxon>
        <taxon>Candidatus Colwelliibacteriota</taxon>
    </lineage>
</organism>
<feature type="binding site" evidence="6">
    <location>
        <position position="85"/>
    </location>
    <ligand>
        <name>substrate</name>
    </ligand>
</feature>
<dbReference type="GO" id="GO:0005829">
    <property type="term" value="C:cytosol"/>
    <property type="evidence" value="ECO:0007669"/>
    <property type="project" value="TreeGrafter"/>
</dbReference>
<keyword evidence="2 6" id="KW-0031">Aminopeptidase</keyword>
<dbReference type="GO" id="GO:0070006">
    <property type="term" value="F:metalloaminopeptidase activity"/>
    <property type="evidence" value="ECO:0007669"/>
    <property type="project" value="UniProtKB-UniRule"/>
</dbReference>
<evidence type="ECO:0000256" key="5">
    <source>
        <dbReference type="ARBA" id="ARBA00022801"/>
    </source>
</evidence>
<dbReference type="PANTHER" id="PTHR43330">
    <property type="entry name" value="METHIONINE AMINOPEPTIDASE"/>
    <property type="match status" value="1"/>
</dbReference>
<feature type="binding site" evidence="6">
    <location>
        <position position="209"/>
    </location>
    <ligand>
        <name>a divalent metal cation</name>
        <dbReference type="ChEBI" id="CHEBI:60240"/>
        <label>2</label>
        <note>catalytic</note>
    </ligand>
</feature>
<comment type="subunit">
    <text evidence="6">Monomer.</text>
</comment>
<feature type="binding site" evidence="6">
    <location>
        <position position="102"/>
    </location>
    <ligand>
        <name>a divalent metal cation</name>
        <dbReference type="ChEBI" id="CHEBI:60240"/>
        <label>1</label>
    </ligand>
</feature>
<dbReference type="Gene3D" id="3.90.230.10">
    <property type="entry name" value="Creatinase/methionine aminopeptidase superfamily"/>
    <property type="match status" value="1"/>
</dbReference>
<evidence type="ECO:0000256" key="3">
    <source>
        <dbReference type="ARBA" id="ARBA00022670"/>
    </source>
</evidence>
<comment type="caution">
    <text evidence="9">The sequence shown here is derived from an EMBL/GenBank/DDBJ whole genome shotgun (WGS) entry which is preliminary data.</text>
</comment>
<keyword evidence="4 6" id="KW-0479">Metal-binding</keyword>
<keyword evidence="3 6" id="KW-0645">Protease</keyword>
<feature type="binding site" evidence="6">
    <location>
        <position position="183"/>
    </location>
    <ligand>
        <name>substrate</name>
    </ligand>
</feature>
<evidence type="ECO:0000313" key="9">
    <source>
        <dbReference type="EMBL" id="PIR98464.1"/>
    </source>
</evidence>
<dbReference type="InterPro" id="IPR002467">
    <property type="entry name" value="Pept_M24A_MAP1"/>
</dbReference>
<sequence length="255" mass="27357">MSSSFVKSPEKIEKIKHSGRILGFALKKLREHVAPGVSLLELEDLAREVIEEHGGKPAFLGYQPYGAEEPFPFALCTSVNDVIVHGRPYDLVLKDGDIVSLDLGVNWKGGISDAAISIGVGKVSKQDQKLIQVTKEALEEGIKVIKAGKTTGDIGHAIEKKILSGGGKIIHSLTGHGVGDKVHEDPPIYNYGSPGSGVTLEEGMVIAIEPMVSFTSGYIKQLEDDSYATMDGSRSAHFEHTVLVRKNSGEILTKG</sequence>
<feature type="binding site" evidence="6">
    <location>
        <position position="113"/>
    </location>
    <ligand>
        <name>a divalent metal cation</name>
        <dbReference type="ChEBI" id="CHEBI:60240"/>
        <label>2</label>
        <note>catalytic</note>
    </ligand>
</feature>
<name>A0A2H0VH74_9BACT</name>
<dbReference type="PANTHER" id="PTHR43330:SF27">
    <property type="entry name" value="METHIONINE AMINOPEPTIDASE"/>
    <property type="match status" value="1"/>
</dbReference>
<evidence type="ECO:0000256" key="7">
    <source>
        <dbReference type="RuleBase" id="RU003653"/>
    </source>
</evidence>
<dbReference type="AlphaFoldDB" id="A0A2H0VH74"/>
<evidence type="ECO:0000256" key="4">
    <source>
        <dbReference type="ARBA" id="ARBA00022723"/>
    </source>
</evidence>
<comment type="cofactor">
    <cofactor evidence="6">
        <name>Co(2+)</name>
        <dbReference type="ChEBI" id="CHEBI:48828"/>
    </cofactor>
    <cofactor evidence="6">
        <name>Zn(2+)</name>
        <dbReference type="ChEBI" id="CHEBI:29105"/>
    </cofactor>
    <cofactor evidence="6">
        <name>Mn(2+)</name>
        <dbReference type="ChEBI" id="CHEBI:29035"/>
    </cofactor>
    <cofactor evidence="6">
        <name>Fe(2+)</name>
        <dbReference type="ChEBI" id="CHEBI:29033"/>
    </cofactor>
    <text evidence="6">Binds 2 divalent metal cations per subunit. Has a high-affinity and a low affinity metal-binding site. The true nature of the physiological cofactor is under debate. The enzyme is active with cobalt, zinc, manganese or divalent iron ions. Most likely, methionine aminopeptidases function as mononuclear Fe(2+)-metalloproteases under physiological conditions, and the catalytically relevant metal-binding site has been assigned to the histidine-containing high-affinity site.</text>
</comment>
<dbReference type="EC" id="3.4.11.18" evidence="6 7"/>
<feature type="binding site" evidence="6">
    <location>
        <position position="176"/>
    </location>
    <ligand>
        <name>a divalent metal cation</name>
        <dbReference type="ChEBI" id="CHEBI:60240"/>
        <label>2</label>
        <note>catalytic</note>
    </ligand>
</feature>
<feature type="domain" description="Peptidase M24" evidence="8">
    <location>
        <begin position="13"/>
        <end position="245"/>
    </location>
</feature>
<feature type="binding site" evidence="6">
    <location>
        <position position="239"/>
    </location>
    <ligand>
        <name>a divalent metal cation</name>
        <dbReference type="ChEBI" id="CHEBI:60240"/>
        <label>2</label>
        <note>catalytic</note>
    </ligand>
</feature>
<gene>
    <name evidence="6 9" type="primary">map</name>
    <name evidence="9" type="ORF">COT88_01405</name>
</gene>
<comment type="function">
    <text evidence="1 6">Removes the N-terminal methionine from nascent proteins. The N-terminal methionine is often cleaved when the second residue in the primary sequence is small and uncharged (Met-Ala-, Cys, Gly, Pro, Ser, Thr, or Val). Requires deformylation of the N(alpha)-formylated initiator methionine before it can be hydrolyzed.</text>
</comment>
<dbReference type="SUPFAM" id="SSF55920">
    <property type="entry name" value="Creatinase/aminopeptidase"/>
    <property type="match status" value="1"/>
</dbReference>
<dbReference type="InterPro" id="IPR000994">
    <property type="entry name" value="Pept_M24"/>
</dbReference>
<protein>
    <recommendedName>
        <fullName evidence="6 7">Methionine aminopeptidase</fullName>
        <shortName evidence="6">MAP</shortName>
        <shortName evidence="6">MetAP</shortName>
        <ecNumber evidence="6 7">3.4.11.18</ecNumber>
    </recommendedName>
    <alternativeName>
        <fullName evidence="6">Peptidase M</fullName>
    </alternativeName>
</protein>
<accession>A0A2H0VH74</accession>
<feature type="binding site" evidence="6">
    <location>
        <position position="113"/>
    </location>
    <ligand>
        <name>a divalent metal cation</name>
        <dbReference type="ChEBI" id="CHEBI:60240"/>
        <label>1</label>
    </ligand>
</feature>
<evidence type="ECO:0000313" key="10">
    <source>
        <dbReference type="Proteomes" id="UP000230776"/>
    </source>
</evidence>
<dbReference type="HAMAP" id="MF_01974">
    <property type="entry name" value="MetAP_1"/>
    <property type="match status" value="1"/>
</dbReference>
<reference evidence="10" key="1">
    <citation type="submission" date="2017-09" db="EMBL/GenBank/DDBJ databases">
        <title>Depth-based differentiation of microbial function through sediment-hosted aquifers and enrichment of novel symbionts in the deep terrestrial subsurface.</title>
        <authorList>
            <person name="Probst A.J."/>
            <person name="Ladd B."/>
            <person name="Jarett J.K."/>
            <person name="Geller-Mcgrath D.E."/>
            <person name="Sieber C.M.K."/>
            <person name="Emerson J.B."/>
            <person name="Anantharaman K."/>
            <person name="Thomas B.C."/>
            <person name="Malmstrom R."/>
            <person name="Stieglmeier M."/>
            <person name="Klingl A."/>
            <person name="Woyke T."/>
            <person name="Ryan C.M."/>
            <person name="Banfield J.F."/>
        </authorList>
    </citation>
    <scope>NUCLEOTIDE SEQUENCE [LARGE SCALE GENOMIC DNA]</scope>
</reference>
<dbReference type="EMBL" id="PFAG01000014">
    <property type="protein sequence ID" value="PIR98464.1"/>
    <property type="molecule type" value="Genomic_DNA"/>
</dbReference>
<evidence type="ECO:0000256" key="1">
    <source>
        <dbReference type="ARBA" id="ARBA00002521"/>
    </source>
</evidence>
<dbReference type="PRINTS" id="PR00599">
    <property type="entry name" value="MAPEPTIDASE"/>
</dbReference>
<evidence type="ECO:0000256" key="6">
    <source>
        <dbReference type="HAMAP-Rule" id="MF_01974"/>
    </source>
</evidence>
<dbReference type="Pfam" id="PF00557">
    <property type="entry name" value="Peptidase_M24"/>
    <property type="match status" value="1"/>
</dbReference>
<dbReference type="InterPro" id="IPR036005">
    <property type="entry name" value="Creatinase/aminopeptidase-like"/>
</dbReference>
<comment type="similarity">
    <text evidence="6">Belongs to the peptidase M24A family. Methionine aminopeptidase type 1 subfamily.</text>
</comment>
<dbReference type="CDD" id="cd01086">
    <property type="entry name" value="MetAP1"/>
    <property type="match status" value="1"/>
</dbReference>
<keyword evidence="5 6" id="KW-0378">Hydrolase</keyword>
<comment type="catalytic activity">
    <reaction evidence="6 7">
        <text>Release of N-terminal amino acids, preferentially methionine, from peptides and arylamides.</text>
        <dbReference type="EC" id="3.4.11.18"/>
    </reaction>
</comment>
<dbReference type="NCBIfam" id="TIGR00500">
    <property type="entry name" value="met_pdase_I"/>
    <property type="match status" value="1"/>
</dbReference>
<dbReference type="InterPro" id="IPR001714">
    <property type="entry name" value="Pept_M24_MAP"/>
</dbReference>
<proteinExistence type="inferred from homology"/>
<evidence type="ECO:0000256" key="2">
    <source>
        <dbReference type="ARBA" id="ARBA00022438"/>
    </source>
</evidence>
<dbReference type="GO" id="GO:0046872">
    <property type="term" value="F:metal ion binding"/>
    <property type="evidence" value="ECO:0007669"/>
    <property type="project" value="UniProtKB-UniRule"/>
</dbReference>
<dbReference type="GO" id="GO:0004239">
    <property type="term" value="F:initiator methionyl aminopeptidase activity"/>
    <property type="evidence" value="ECO:0007669"/>
    <property type="project" value="UniProtKB-UniRule"/>
</dbReference>